<organism evidence="3 4">
    <name type="scientific">Liquorilactobacillus satsumensis DSM 16230 = JCM 12392</name>
    <dbReference type="NCBI Taxonomy" id="1423801"/>
    <lineage>
        <taxon>Bacteria</taxon>
        <taxon>Bacillati</taxon>
        <taxon>Bacillota</taxon>
        <taxon>Bacilli</taxon>
        <taxon>Lactobacillales</taxon>
        <taxon>Lactobacillaceae</taxon>
        <taxon>Liquorilactobacillus</taxon>
    </lineage>
</organism>
<dbReference type="PANTHER" id="PTHR19328">
    <property type="entry name" value="HEDGEHOG-INTERACTING PROTEIN"/>
    <property type="match status" value="1"/>
</dbReference>
<dbReference type="PANTHER" id="PTHR19328:SF13">
    <property type="entry name" value="HIPL1 PROTEIN"/>
    <property type="match status" value="1"/>
</dbReference>
<dbReference type="PATRIC" id="fig|1423801.4.peg.1931"/>
<dbReference type="RefSeq" id="WP_082610535.1">
    <property type="nucleotide sequence ID" value="NZ_AZFQ01000054.1"/>
</dbReference>
<keyword evidence="4" id="KW-1185">Reference proteome</keyword>
<keyword evidence="1" id="KW-1133">Transmembrane helix</keyword>
<dbReference type="GeneID" id="98309119"/>
<evidence type="ECO:0000313" key="4">
    <source>
        <dbReference type="Proteomes" id="UP000051166"/>
    </source>
</evidence>
<sequence>MKKAVLFSGIFLGCIVLGGFLFFLNSSQTNKEKRQTSKQTVVTGVYKKAQLVGTPITVTRNLHAPWALTYYRSSLLVSTRDRGEILEVLTNGKTRTIGRIAEVEHQSEDGLLGITTRTLNGQSYLYAYYSTTQDNRIVRYQLTGTEGSYGLKNAEIILSGIPHATNHNGGRIKFGPDGMLYATTGDAGNPENAQKLSSLAGKILRMTPTGKVPTDNPFPNSLVYSYGHRNPQGLAWTDKGILYATEFGQNEWDELNKIKAGSNYGWPQHEGKTAAKGFVSPLQQWRPADASPSGLAFYNGIFLIANLRGTVLRAVAATAPQSSLTYYSKQADRLRDVIISPDKKKLIFITNNTDGRGSPAAHDDQILSVTLKAN</sequence>
<protein>
    <recommendedName>
        <fullName evidence="2">Glucose/Sorbosone dehydrogenase domain-containing protein</fullName>
    </recommendedName>
</protein>
<dbReference type="SUPFAM" id="SSF50952">
    <property type="entry name" value="Soluble quinoprotein glucose dehydrogenase"/>
    <property type="match status" value="1"/>
</dbReference>
<gene>
    <name evidence="3" type="ORF">FD50_GL001890</name>
</gene>
<dbReference type="InterPro" id="IPR011041">
    <property type="entry name" value="Quinoprot_gluc/sorb_DH_b-prop"/>
</dbReference>
<accession>A0A0R1UWC3</accession>
<evidence type="ECO:0000313" key="3">
    <source>
        <dbReference type="EMBL" id="KRL96948.1"/>
    </source>
</evidence>
<dbReference type="AlphaFoldDB" id="A0A0R1UWC3"/>
<keyword evidence="1" id="KW-0812">Transmembrane</keyword>
<dbReference type="InterPro" id="IPR012938">
    <property type="entry name" value="Glc/Sorbosone_DH"/>
</dbReference>
<dbReference type="Proteomes" id="UP000051166">
    <property type="component" value="Unassembled WGS sequence"/>
</dbReference>
<evidence type="ECO:0000256" key="1">
    <source>
        <dbReference type="SAM" id="Phobius"/>
    </source>
</evidence>
<feature type="domain" description="Glucose/Sorbosone dehydrogenase" evidence="2">
    <location>
        <begin position="62"/>
        <end position="356"/>
    </location>
</feature>
<dbReference type="Gene3D" id="2.120.10.30">
    <property type="entry name" value="TolB, C-terminal domain"/>
    <property type="match status" value="1"/>
</dbReference>
<dbReference type="InterPro" id="IPR011042">
    <property type="entry name" value="6-blade_b-propeller_TolB-like"/>
</dbReference>
<dbReference type="STRING" id="1423801.FD50_GL001890"/>
<keyword evidence="1" id="KW-0472">Membrane</keyword>
<feature type="transmembrane region" description="Helical" evidence="1">
    <location>
        <begin position="6"/>
        <end position="24"/>
    </location>
</feature>
<dbReference type="Pfam" id="PF07995">
    <property type="entry name" value="GSDH"/>
    <property type="match status" value="1"/>
</dbReference>
<evidence type="ECO:0000259" key="2">
    <source>
        <dbReference type="Pfam" id="PF07995"/>
    </source>
</evidence>
<comment type="caution">
    <text evidence="3">The sequence shown here is derived from an EMBL/GenBank/DDBJ whole genome shotgun (WGS) entry which is preliminary data.</text>
</comment>
<dbReference type="OrthoDB" id="9770043at2"/>
<proteinExistence type="predicted"/>
<reference evidence="3 4" key="1">
    <citation type="journal article" date="2015" name="Genome Announc.">
        <title>Expanding the biotechnology potential of lactobacilli through comparative genomics of 213 strains and associated genera.</title>
        <authorList>
            <person name="Sun Z."/>
            <person name="Harris H.M."/>
            <person name="McCann A."/>
            <person name="Guo C."/>
            <person name="Argimon S."/>
            <person name="Zhang W."/>
            <person name="Yang X."/>
            <person name="Jeffery I.B."/>
            <person name="Cooney J.C."/>
            <person name="Kagawa T.F."/>
            <person name="Liu W."/>
            <person name="Song Y."/>
            <person name="Salvetti E."/>
            <person name="Wrobel A."/>
            <person name="Rasinkangas P."/>
            <person name="Parkhill J."/>
            <person name="Rea M.C."/>
            <person name="O'Sullivan O."/>
            <person name="Ritari J."/>
            <person name="Douillard F.P."/>
            <person name="Paul Ross R."/>
            <person name="Yang R."/>
            <person name="Briner A.E."/>
            <person name="Felis G.E."/>
            <person name="de Vos W.M."/>
            <person name="Barrangou R."/>
            <person name="Klaenhammer T.R."/>
            <person name="Caufield P.W."/>
            <person name="Cui Y."/>
            <person name="Zhang H."/>
            <person name="O'Toole P.W."/>
        </authorList>
    </citation>
    <scope>NUCLEOTIDE SEQUENCE [LARGE SCALE GENOMIC DNA]</scope>
    <source>
        <strain evidence="3 4">DSM 16230</strain>
    </source>
</reference>
<dbReference type="EMBL" id="AZFQ01000054">
    <property type="protein sequence ID" value="KRL96948.1"/>
    <property type="molecule type" value="Genomic_DNA"/>
</dbReference>
<name>A0A0R1UWC3_9LACO</name>